<feature type="region of interest" description="Disordered" evidence="1">
    <location>
        <begin position="435"/>
        <end position="521"/>
    </location>
</feature>
<dbReference type="InterPro" id="IPR039715">
    <property type="entry name" value="ZCCHC10"/>
</dbReference>
<reference evidence="2" key="1">
    <citation type="submission" date="2022-10" db="EMBL/GenBank/DDBJ databases">
        <title>Genome sequences of endogenous nimaviruses in decapod crustaceans.</title>
        <authorList>
            <person name="Kawato S."/>
            <person name="Nozaki R."/>
            <person name="Kondo H."/>
            <person name="Hirono I."/>
        </authorList>
    </citation>
    <scope>NUCLEOTIDE SEQUENCE</scope>
    <source>
        <strain evidence="2">Mikawa2016</strain>
    </source>
</reference>
<name>A0A9C7F696_9VIRU</name>
<feature type="compositionally biased region" description="Low complexity" evidence="1">
    <location>
        <begin position="445"/>
        <end position="474"/>
    </location>
</feature>
<accession>A0A9C7F696</accession>
<protein>
    <submittedName>
        <fullName evidence="2">Wsv131-like protein</fullName>
    </submittedName>
</protein>
<feature type="compositionally biased region" description="Basic and acidic residues" evidence="1">
    <location>
        <begin position="475"/>
        <end position="490"/>
    </location>
</feature>
<feature type="compositionally biased region" description="Basic and acidic residues" evidence="1">
    <location>
        <begin position="501"/>
        <end position="511"/>
    </location>
</feature>
<organism evidence="2">
    <name type="scientific">Penaeus monodon majanivirus A</name>
    <dbReference type="NCBI Taxonomy" id="2984271"/>
    <lineage>
        <taxon>Viruses</taxon>
        <taxon>Viruses incertae sedis</taxon>
        <taxon>Naldaviricetes</taxon>
        <taxon>Nimaviridae</taxon>
    </lineage>
</organism>
<feature type="compositionally biased region" description="Low complexity" evidence="1">
    <location>
        <begin position="202"/>
        <end position="212"/>
    </location>
</feature>
<feature type="compositionally biased region" description="Low complexity" evidence="1">
    <location>
        <begin position="375"/>
        <end position="386"/>
    </location>
</feature>
<feature type="compositionally biased region" description="Polar residues" evidence="1">
    <location>
        <begin position="512"/>
        <end position="521"/>
    </location>
</feature>
<dbReference type="PANTHER" id="PTHR13491:SF0">
    <property type="entry name" value="ZINC FINGER CCHC DOMAIN-CONTAINING PROTEIN 10"/>
    <property type="match status" value="1"/>
</dbReference>
<dbReference type="PANTHER" id="PTHR13491">
    <property type="entry name" value="ZCCHC10 PROTEIN"/>
    <property type="match status" value="1"/>
</dbReference>
<feature type="region of interest" description="Disordered" evidence="1">
    <location>
        <begin position="371"/>
        <end position="391"/>
    </location>
</feature>
<evidence type="ECO:0000256" key="1">
    <source>
        <dbReference type="SAM" id="MobiDB-lite"/>
    </source>
</evidence>
<sequence>MHVTVIIITTINMAYNTSQIDSSLTIDDVGYLSLLKHGELDVDKNENDYRFTRMELSDISHLNNAMTIFQNDTIKRRLRYMITSNDASKTIENVISINNKRSSSFPNIFKKVTYYMMQDMIHSVIFSSSVSSLSSKSSSSSSSSLQLQSQYSSSDSSSINRNNNHNSSINTIYNNIYNNNYKLFLNLSKHTSRVSARDIYADNNNNSNNNNNNEDDDNNNNTDGNLSEYFLFGFSPESELLKNLIAVINVTASLFISSINVLEYDIRKRHDAICQAGREMEYAHMLRDVKQLKSVSAATYNFIRNATILCKKATVCSCCGSKSHTQSPLVDKSRKLYNNNVNINSNNIAINKKKETNILIPPEMIFKGTKNVKKTSISPSSSTSSSVKLQIGMKKSNGRVRTAIDKQIKSALSNMRDIKYRQMYNPIATPTSISTTLTEVKQQRSSETTTTTTSSFSHNPLPSSSSSSSSSSHNKYSEGKPKEQSYDYHHQKTSVSSLEPPKVRDDNDSDKNNICSDANDSSTAKYLDMRDCQQKREIVNYVKYH</sequence>
<dbReference type="EMBL" id="LC738870">
    <property type="protein sequence ID" value="BDT61916.1"/>
    <property type="molecule type" value="Genomic_DNA"/>
</dbReference>
<evidence type="ECO:0000313" key="2">
    <source>
        <dbReference type="EMBL" id="BDT61916.1"/>
    </source>
</evidence>
<proteinExistence type="predicted"/>
<feature type="region of interest" description="Disordered" evidence="1">
    <location>
        <begin position="200"/>
        <end position="221"/>
    </location>
</feature>